<feature type="region of interest" description="Disordered" evidence="9">
    <location>
        <begin position="461"/>
        <end position="481"/>
    </location>
</feature>
<comment type="catalytic activity">
    <reaction evidence="8">
        <text>[GlcNAc-(1-&gt;4)-Mur2Ac(oyl-L-Ala-gamma-D-Glu-L-Lys-D-Ala-D-Ala)](n)-di-trans,octa-cis-undecaprenyl diphosphate + beta-D-GlcNAc-(1-&gt;4)-Mur2Ac(oyl-L-Ala-gamma-D-Glu-L-Lys-D-Ala-D-Ala)-di-trans,octa-cis-undecaprenyl diphosphate = [GlcNAc-(1-&gt;4)-Mur2Ac(oyl-L-Ala-gamma-D-Glu-L-Lys-D-Ala-D-Ala)](n+1)-di-trans,octa-cis-undecaprenyl diphosphate + di-trans,octa-cis-undecaprenyl diphosphate + H(+)</text>
        <dbReference type="Rhea" id="RHEA:23708"/>
        <dbReference type="Rhea" id="RHEA-COMP:9602"/>
        <dbReference type="Rhea" id="RHEA-COMP:9603"/>
        <dbReference type="ChEBI" id="CHEBI:15378"/>
        <dbReference type="ChEBI" id="CHEBI:58405"/>
        <dbReference type="ChEBI" id="CHEBI:60033"/>
        <dbReference type="ChEBI" id="CHEBI:78435"/>
        <dbReference type="EC" id="2.4.99.28"/>
    </reaction>
</comment>
<dbReference type="Gene3D" id="1.10.3810.10">
    <property type="entry name" value="Biosynthetic peptidoglycan transglycosylase-like"/>
    <property type="match status" value="1"/>
</dbReference>
<keyword evidence="10" id="KW-0472">Membrane</keyword>
<keyword evidence="6" id="KW-0511">Multifunctional enzyme</keyword>
<evidence type="ECO:0000259" key="11">
    <source>
        <dbReference type="Pfam" id="PF00905"/>
    </source>
</evidence>
<evidence type="ECO:0000313" key="14">
    <source>
        <dbReference type="Proteomes" id="UP000639606"/>
    </source>
</evidence>
<dbReference type="InterPro" id="IPR050396">
    <property type="entry name" value="Glycosyltr_51/Transpeptidase"/>
</dbReference>
<dbReference type="GO" id="GO:0009002">
    <property type="term" value="F:serine-type D-Ala-D-Ala carboxypeptidase activity"/>
    <property type="evidence" value="ECO:0007669"/>
    <property type="project" value="UniProtKB-EC"/>
</dbReference>
<keyword evidence="10" id="KW-1133">Transmembrane helix</keyword>
<dbReference type="Pfam" id="PF00912">
    <property type="entry name" value="Transgly"/>
    <property type="match status" value="1"/>
</dbReference>
<dbReference type="EMBL" id="BMRG01000001">
    <property type="protein sequence ID" value="GGP38840.1"/>
    <property type="molecule type" value="Genomic_DNA"/>
</dbReference>
<feature type="transmembrane region" description="Helical" evidence="10">
    <location>
        <begin position="95"/>
        <end position="118"/>
    </location>
</feature>
<evidence type="ECO:0000256" key="1">
    <source>
        <dbReference type="ARBA" id="ARBA00022645"/>
    </source>
</evidence>
<gene>
    <name evidence="13" type="primary">pbp</name>
    <name evidence="13" type="ORF">GCM10010185_07970</name>
</gene>
<dbReference type="Proteomes" id="UP000639606">
    <property type="component" value="Unassembled WGS sequence"/>
</dbReference>
<evidence type="ECO:0000259" key="12">
    <source>
        <dbReference type="Pfam" id="PF00912"/>
    </source>
</evidence>
<evidence type="ECO:0000256" key="2">
    <source>
        <dbReference type="ARBA" id="ARBA00022670"/>
    </source>
</evidence>
<name>A0A918AI30_9PSEU</name>
<evidence type="ECO:0000256" key="5">
    <source>
        <dbReference type="ARBA" id="ARBA00022801"/>
    </source>
</evidence>
<feature type="domain" description="Penicillin-binding protein transpeptidase" evidence="11">
    <location>
        <begin position="405"/>
        <end position="675"/>
    </location>
</feature>
<dbReference type="InterPro" id="IPR012338">
    <property type="entry name" value="Beta-lactam/transpept-like"/>
</dbReference>
<keyword evidence="10" id="KW-0812">Transmembrane</keyword>
<dbReference type="Gene3D" id="3.40.710.10">
    <property type="entry name" value="DD-peptidase/beta-lactamase superfamily"/>
    <property type="match status" value="1"/>
</dbReference>
<dbReference type="InterPro" id="IPR001460">
    <property type="entry name" value="PCN-bd_Tpept"/>
</dbReference>
<evidence type="ECO:0000256" key="9">
    <source>
        <dbReference type="SAM" id="MobiDB-lite"/>
    </source>
</evidence>
<dbReference type="Pfam" id="PF00905">
    <property type="entry name" value="Transpeptidase"/>
    <property type="match status" value="1"/>
</dbReference>
<dbReference type="SUPFAM" id="SSF56601">
    <property type="entry name" value="beta-lactamase/transpeptidase-like"/>
    <property type="match status" value="1"/>
</dbReference>
<feature type="compositionally biased region" description="Basic and acidic residues" evidence="9">
    <location>
        <begin position="742"/>
        <end position="754"/>
    </location>
</feature>
<dbReference type="AlphaFoldDB" id="A0A918AI30"/>
<dbReference type="GO" id="GO:0008658">
    <property type="term" value="F:penicillin binding"/>
    <property type="evidence" value="ECO:0007669"/>
    <property type="project" value="InterPro"/>
</dbReference>
<feature type="compositionally biased region" description="Basic and acidic residues" evidence="9">
    <location>
        <begin position="43"/>
        <end position="55"/>
    </location>
</feature>
<feature type="compositionally biased region" description="Pro residues" evidence="9">
    <location>
        <begin position="1"/>
        <end position="10"/>
    </location>
</feature>
<keyword evidence="14" id="KW-1185">Reference proteome</keyword>
<dbReference type="SUPFAM" id="SSF53955">
    <property type="entry name" value="Lysozyme-like"/>
    <property type="match status" value="1"/>
</dbReference>
<evidence type="ECO:0000313" key="13">
    <source>
        <dbReference type="EMBL" id="GGP38840.1"/>
    </source>
</evidence>
<evidence type="ECO:0000256" key="4">
    <source>
        <dbReference type="ARBA" id="ARBA00022679"/>
    </source>
</evidence>
<dbReference type="GO" id="GO:0009252">
    <property type="term" value="P:peptidoglycan biosynthetic process"/>
    <property type="evidence" value="ECO:0007669"/>
    <property type="project" value="TreeGrafter"/>
</dbReference>
<evidence type="ECO:0000256" key="6">
    <source>
        <dbReference type="ARBA" id="ARBA00023268"/>
    </source>
</evidence>
<dbReference type="InterPro" id="IPR023346">
    <property type="entry name" value="Lysozyme-like_dom_sf"/>
</dbReference>
<feature type="region of interest" description="Disordered" evidence="9">
    <location>
        <begin position="1"/>
        <end position="56"/>
    </location>
</feature>
<feature type="region of interest" description="Disordered" evidence="9">
    <location>
        <begin position="716"/>
        <end position="807"/>
    </location>
</feature>
<accession>A0A918AI30</accession>
<evidence type="ECO:0000256" key="7">
    <source>
        <dbReference type="ARBA" id="ARBA00034000"/>
    </source>
</evidence>
<evidence type="ECO:0000256" key="8">
    <source>
        <dbReference type="ARBA" id="ARBA00049902"/>
    </source>
</evidence>
<keyword evidence="2" id="KW-0645">Protease</keyword>
<comment type="catalytic activity">
    <reaction evidence="7">
        <text>Preferential cleavage: (Ac)2-L-Lys-D-Ala-|-D-Ala. Also transpeptidation of peptidyl-alanyl moieties that are N-acyl substituents of D-alanine.</text>
        <dbReference type="EC" id="3.4.16.4"/>
    </reaction>
</comment>
<proteinExistence type="predicted"/>
<feature type="compositionally biased region" description="Low complexity" evidence="9">
    <location>
        <begin position="755"/>
        <end position="769"/>
    </location>
</feature>
<dbReference type="InterPro" id="IPR001264">
    <property type="entry name" value="Glyco_trans_51"/>
</dbReference>
<comment type="caution">
    <text evidence="13">The sequence shown here is derived from an EMBL/GenBank/DDBJ whole genome shotgun (WGS) entry which is preliminary data.</text>
</comment>
<keyword evidence="3" id="KW-0328">Glycosyltransferase</keyword>
<dbReference type="GO" id="GO:0008955">
    <property type="term" value="F:peptidoglycan glycosyltransferase activity"/>
    <property type="evidence" value="ECO:0007669"/>
    <property type="project" value="UniProtKB-EC"/>
</dbReference>
<feature type="domain" description="Glycosyl transferase family 51" evidence="12">
    <location>
        <begin position="142"/>
        <end position="312"/>
    </location>
</feature>
<feature type="compositionally biased region" description="Basic and acidic residues" evidence="9">
    <location>
        <begin position="797"/>
        <end position="807"/>
    </location>
</feature>
<evidence type="ECO:0000256" key="3">
    <source>
        <dbReference type="ARBA" id="ARBA00022676"/>
    </source>
</evidence>
<reference evidence="13" key="1">
    <citation type="journal article" date="2014" name="Int. J. Syst. Evol. Microbiol.">
        <title>Complete genome sequence of Corynebacterium casei LMG S-19264T (=DSM 44701T), isolated from a smear-ripened cheese.</title>
        <authorList>
            <consortium name="US DOE Joint Genome Institute (JGI-PGF)"/>
            <person name="Walter F."/>
            <person name="Albersmeier A."/>
            <person name="Kalinowski J."/>
            <person name="Ruckert C."/>
        </authorList>
    </citation>
    <scope>NUCLEOTIDE SEQUENCE</scope>
    <source>
        <strain evidence="13">JCM 3313</strain>
    </source>
</reference>
<dbReference type="InterPro" id="IPR036950">
    <property type="entry name" value="PBP_transglycosylase"/>
</dbReference>
<keyword evidence="4" id="KW-0808">Transferase</keyword>
<organism evidence="13 14">
    <name type="scientific">Saccharothrix coeruleofusca</name>
    <dbReference type="NCBI Taxonomy" id="33919"/>
    <lineage>
        <taxon>Bacteria</taxon>
        <taxon>Bacillati</taxon>
        <taxon>Actinomycetota</taxon>
        <taxon>Actinomycetes</taxon>
        <taxon>Pseudonocardiales</taxon>
        <taxon>Pseudonocardiaceae</taxon>
        <taxon>Saccharothrix</taxon>
    </lineage>
</organism>
<evidence type="ECO:0000256" key="10">
    <source>
        <dbReference type="SAM" id="Phobius"/>
    </source>
</evidence>
<dbReference type="GO" id="GO:0030288">
    <property type="term" value="C:outer membrane-bounded periplasmic space"/>
    <property type="evidence" value="ECO:0007669"/>
    <property type="project" value="TreeGrafter"/>
</dbReference>
<keyword evidence="5" id="KW-0378">Hydrolase</keyword>
<dbReference type="PANTHER" id="PTHR32282">
    <property type="entry name" value="BINDING PROTEIN TRANSPEPTIDASE, PUTATIVE-RELATED"/>
    <property type="match status" value="1"/>
</dbReference>
<dbReference type="PANTHER" id="PTHR32282:SF34">
    <property type="entry name" value="PENICILLIN-BINDING PROTEIN 1A"/>
    <property type="match status" value="1"/>
</dbReference>
<dbReference type="GO" id="GO:0006508">
    <property type="term" value="P:proteolysis"/>
    <property type="evidence" value="ECO:0007669"/>
    <property type="project" value="UniProtKB-KW"/>
</dbReference>
<sequence>MPPGGRPPAGGPGGPRRPGGPGPERRPADEPTDLLAPVQPPVAEREPQLLTHREPDEEVIEAYYDDEDEYDDEELTDEEARALRRKKIWRRVRRVSYVVLGLMVLSPLVAFAIAYQIVDVPIPEQVAAQQGKAITVLYSDGSEMTKIAPHGANRSLVKYEELPDTVKNAVFAAEDPTFMTNPGFDIKAIARAGWYQLTDRDSGGSGLTQQYIKQATEEDDLTLTRKFNEIVKAYKMSKQQGKPEILTAYLNTIYFGRSAYGIKTAAEMYYGKQLAELTPSEAALLAGMIQNPGRSEDEAYTKERWEYVMGQMVEHKMIDQAYRDSQTFPTIKPLADVQQFALEGPLAHVQNQIEQEMAKHNVPRNVAQKRGAVVHTTIDPAMQKAADEAVNEIMANQPEELKYSLTAIDPNTGAVRAYWAGKDGNGIDYAKGTIQEAGSSFKPFDLVAALKMGKGLGSTYDGTSPRTFPGLKDPIRNATDPNNSCGKECPIREAMRLSLNTVFYDMVLNDTGAQAVADAAHQAGIPESVIIEGKERKLLVGENGGRPNVGISLGGDDAQVRPFDMASAYATFAARGVYREPFFITKITDAEGDVLVQPPVVERPAFDPDPQKSRDIADNVTEALKVIPTSSKIGCAGGRECAGKTGTHELPDNASQNSKAWMVGYTPSLSAAVWMGRNEGNVALQDARGNAIFGSGLPGKIWQKFMDKALANSPKETFPKAKPLGQFENPRKVVSSAPSSTPKKEDDRKEDRSRTSTPTAPSVPESSAPPSIPTRPGGGRPCGVLCTSDPPPSSGGERPDPISDPTR</sequence>
<reference evidence="13" key="2">
    <citation type="submission" date="2020-09" db="EMBL/GenBank/DDBJ databases">
        <authorList>
            <person name="Sun Q."/>
            <person name="Ohkuma M."/>
        </authorList>
    </citation>
    <scope>NUCLEOTIDE SEQUENCE</scope>
    <source>
        <strain evidence="13">JCM 3313</strain>
    </source>
</reference>
<protein>
    <submittedName>
        <fullName evidence="13">Penicillin-binding protein</fullName>
    </submittedName>
</protein>
<keyword evidence="1" id="KW-0121">Carboxypeptidase</keyword>